<feature type="compositionally biased region" description="Basic residues" evidence="1">
    <location>
        <begin position="534"/>
        <end position="557"/>
    </location>
</feature>
<name>A0A6A6JS64_WESOR</name>
<sequence length="683" mass="74622">MSSAQLPQTKGDTQYNVRDAALLGASSAFAKPALKPKPLPSTYTSGNNGALLAAAKAGSGMSRSAPSQPEASPLQRDGPGATRPSKPPSPPRLPTPSTSSRPLGMPEGPNADRTPSPSNIAAKIAAARFSPMKPSTPQILEERSVDENDMFPPPGSVSNVLAQLEQRPLEQAPLRRPGNTQPRSSTASTIHMAEETQTDSEPLPPASGHVRTPAEPPAAPRKQVSVPPVRSPKPQRAYHLSFDEKVEPPRETEATLVKLSEKPKPAVKPKPGPVSMDSGHDGLKLRKEGPLVPLLPQKSLPSTAAGPIARPKPPQQEKHHLSEVNLDNATRPVRIQSRVSSTMSVESTGNASSASSYMSAQEQLEEVKEKGKPVPPPPRRSTKGPSGSLASRDRPKAAPEPPQPLQRPASNSQFPLPISRIDHSSPVETALHSNYQRQSAKQVTRHLTGESLSNAMIGAALASSRTASPGPTPALRAQLPPRKHHPHHPHHPHHHHLPLHHDRSPSPQKPTGKLRTTLRKEPSSSDEKDDAEKYKRKGTRVMGMRKKHPNKHHEGTRKRWRDIVTERERKRYEGVWAANKGLYIPSSDAPQAARSIYLDDPAHDVLNLVVREIWQRSRLADHVLEEVWDLVDARGLGRLRREEFVVGMWLIDQRLKGRKLPLRVSESVWGSVRGAGVKIRVRR</sequence>
<feature type="compositionally biased region" description="Basic and acidic residues" evidence="1">
    <location>
        <begin position="241"/>
        <end position="264"/>
    </location>
</feature>
<dbReference type="PROSITE" id="PS50031">
    <property type="entry name" value="EH"/>
    <property type="match status" value="1"/>
</dbReference>
<dbReference type="Gene3D" id="1.10.238.10">
    <property type="entry name" value="EF-hand"/>
    <property type="match status" value="1"/>
</dbReference>
<proteinExistence type="predicted"/>
<feature type="compositionally biased region" description="Basic and acidic residues" evidence="1">
    <location>
        <begin position="278"/>
        <end position="289"/>
    </location>
</feature>
<evidence type="ECO:0000313" key="3">
    <source>
        <dbReference type="EMBL" id="KAF2278566.1"/>
    </source>
</evidence>
<feature type="compositionally biased region" description="Basic and acidic residues" evidence="1">
    <location>
        <begin position="518"/>
        <end position="533"/>
    </location>
</feature>
<evidence type="ECO:0000313" key="4">
    <source>
        <dbReference type="Proteomes" id="UP000800097"/>
    </source>
</evidence>
<dbReference type="InterPro" id="IPR011992">
    <property type="entry name" value="EF-hand-dom_pair"/>
</dbReference>
<feature type="compositionally biased region" description="Polar residues" evidence="1">
    <location>
        <begin position="178"/>
        <end position="189"/>
    </location>
</feature>
<feature type="compositionally biased region" description="Polar residues" evidence="1">
    <location>
        <begin position="61"/>
        <end position="70"/>
    </location>
</feature>
<dbReference type="Proteomes" id="UP000800097">
    <property type="component" value="Unassembled WGS sequence"/>
</dbReference>
<feature type="compositionally biased region" description="Basic residues" evidence="1">
    <location>
        <begin position="481"/>
        <end position="498"/>
    </location>
</feature>
<evidence type="ECO:0000259" key="2">
    <source>
        <dbReference type="PROSITE" id="PS50031"/>
    </source>
</evidence>
<feature type="region of interest" description="Disordered" evidence="1">
    <location>
        <begin position="463"/>
        <end position="557"/>
    </location>
</feature>
<dbReference type="OrthoDB" id="10045710at2759"/>
<dbReference type="EMBL" id="ML986487">
    <property type="protein sequence ID" value="KAF2278566.1"/>
    <property type="molecule type" value="Genomic_DNA"/>
</dbReference>
<organism evidence="3 4">
    <name type="scientific">Westerdykella ornata</name>
    <dbReference type="NCBI Taxonomy" id="318751"/>
    <lineage>
        <taxon>Eukaryota</taxon>
        <taxon>Fungi</taxon>
        <taxon>Dikarya</taxon>
        <taxon>Ascomycota</taxon>
        <taxon>Pezizomycotina</taxon>
        <taxon>Dothideomycetes</taxon>
        <taxon>Pleosporomycetidae</taxon>
        <taxon>Pleosporales</taxon>
        <taxon>Sporormiaceae</taxon>
        <taxon>Westerdykella</taxon>
    </lineage>
</organism>
<accession>A0A6A6JS64</accession>
<feature type="compositionally biased region" description="Polar residues" evidence="1">
    <location>
        <begin position="337"/>
        <end position="362"/>
    </location>
</feature>
<gene>
    <name evidence="3" type="ORF">EI97DRAFT_430844</name>
</gene>
<dbReference type="InterPro" id="IPR000261">
    <property type="entry name" value="EH_dom"/>
</dbReference>
<dbReference type="Pfam" id="PF12763">
    <property type="entry name" value="EH"/>
    <property type="match status" value="1"/>
</dbReference>
<dbReference type="SMART" id="SM00027">
    <property type="entry name" value="EH"/>
    <property type="match status" value="1"/>
</dbReference>
<feature type="compositionally biased region" description="Pro residues" evidence="1">
    <location>
        <begin position="85"/>
        <end position="94"/>
    </location>
</feature>
<keyword evidence="4" id="KW-1185">Reference proteome</keyword>
<dbReference type="SUPFAM" id="SSF47473">
    <property type="entry name" value="EF-hand"/>
    <property type="match status" value="1"/>
</dbReference>
<dbReference type="RefSeq" id="XP_033656105.1">
    <property type="nucleotide sequence ID" value="XM_033797791.1"/>
</dbReference>
<feature type="region of interest" description="Disordered" evidence="1">
    <location>
        <begin position="28"/>
        <end position="47"/>
    </location>
</feature>
<feature type="domain" description="EH" evidence="2">
    <location>
        <begin position="568"/>
        <end position="675"/>
    </location>
</feature>
<evidence type="ECO:0000256" key="1">
    <source>
        <dbReference type="SAM" id="MobiDB-lite"/>
    </source>
</evidence>
<protein>
    <recommendedName>
        <fullName evidence="2">EH domain-containing protein</fullName>
    </recommendedName>
</protein>
<feature type="region of interest" description="Disordered" evidence="1">
    <location>
        <begin position="54"/>
        <end position="426"/>
    </location>
</feature>
<dbReference type="AlphaFoldDB" id="A0A6A6JS64"/>
<reference evidence="3" key="1">
    <citation type="journal article" date="2020" name="Stud. Mycol.">
        <title>101 Dothideomycetes genomes: a test case for predicting lifestyles and emergence of pathogens.</title>
        <authorList>
            <person name="Haridas S."/>
            <person name="Albert R."/>
            <person name="Binder M."/>
            <person name="Bloem J."/>
            <person name="Labutti K."/>
            <person name="Salamov A."/>
            <person name="Andreopoulos B."/>
            <person name="Baker S."/>
            <person name="Barry K."/>
            <person name="Bills G."/>
            <person name="Bluhm B."/>
            <person name="Cannon C."/>
            <person name="Castanera R."/>
            <person name="Culley D."/>
            <person name="Daum C."/>
            <person name="Ezra D."/>
            <person name="Gonzalez J."/>
            <person name="Henrissat B."/>
            <person name="Kuo A."/>
            <person name="Liang C."/>
            <person name="Lipzen A."/>
            <person name="Lutzoni F."/>
            <person name="Magnuson J."/>
            <person name="Mondo S."/>
            <person name="Nolan M."/>
            <person name="Ohm R."/>
            <person name="Pangilinan J."/>
            <person name="Park H.-J."/>
            <person name="Ramirez L."/>
            <person name="Alfaro M."/>
            <person name="Sun H."/>
            <person name="Tritt A."/>
            <person name="Yoshinaga Y."/>
            <person name="Zwiers L.-H."/>
            <person name="Turgeon B."/>
            <person name="Goodwin S."/>
            <person name="Spatafora J."/>
            <person name="Crous P."/>
            <person name="Grigoriev I."/>
        </authorList>
    </citation>
    <scope>NUCLEOTIDE SEQUENCE</scope>
    <source>
        <strain evidence="3">CBS 379.55</strain>
    </source>
</reference>
<dbReference type="GeneID" id="54550966"/>
<dbReference type="CDD" id="cd00052">
    <property type="entry name" value="EH"/>
    <property type="match status" value="1"/>
</dbReference>